<proteinExistence type="predicted"/>
<gene>
    <name evidence="1" type="ORF">MS3_03195</name>
</gene>
<protein>
    <submittedName>
        <fullName evidence="1">Uncharacterized protein</fullName>
    </submittedName>
</protein>
<dbReference type="AlphaFoldDB" id="A0A095C0B3"/>
<organism evidence="1">
    <name type="scientific">Schistosoma haematobium</name>
    <name type="common">Blood fluke</name>
    <dbReference type="NCBI Taxonomy" id="6185"/>
    <lineage>
        <taxon>Eukaryota</taxon>
        <taxon>Metazoa</taxon>
        <taxon>Spiralia</taxon>
        <taxon>Lophotrochozoa</taxon>
        <taxon>Platyhelminthes</taxon>
        <taxon>Trematoda</taxon>
        <taxon>Digenea</taxon>
        <taxon>Strigeidida</taxon>
        <taxon>Schistosomatoidea</taxon>
        <taxon>Schistosomatidae</taxon>
        <taxon>Schistosoma</taxon>
    </lineage>
</organism>
<evidence type="ECO:0000313" key="1">
    <source>
        <dbReference type="EMBL" id="KGB34968.1"/>
    </source>
</evidence>
<dbReference type="EMBL" id="KL250646">
    <property type="protein sequence ID" value="KGB34968.1"/>
    <property type="molecule type" value="Genomic_DNA"/>
</dbReference>
<name>A0A095C0B3_SCHHA</name>
<reference evidence="1" key="1">
    <citation type="journal article" date="2012" name="Nat. Genet.">
        <title>Whole-genome sequence of Schistosoma haematobium.</title>
        <authorList>
            <person name="Young N.D."/>
            <person name="Jex A.R."/>
            <person name="Li B."/>
            <person name="Liu S."/>
            <person name="Yang L."/>
            <person name="Xiong Z."/>
            <person name="Li Y."/>
            <person name="Cantacessi C."/>
            <person name="Hall R.S."/>
            <person name="Xu X."/>
            <person name="Chen F."/>
            <person name="Wu X."/>
            <person name="Zerlotini A."/>
            <person name="Oliveira G."/>
            <person name="Hofmann A."/>
            <person name="Zhang G."/>
            <person name="Fang X."/>
            <person name="Kang Y."/>
            <person name="Campbell B.E."/>
            <person name="Loukas A."/>
            <person name="Ranganathan S."/>
            <person name="Rollinson D."/>
            <person name="Rinaldi G."/>
            <person name="Brindley P.J."/>
            <person name="Yang H."/>
            <person name="Wang J."/>
            <person name="Wang J."/>
            <person name="Gasser R.B."/>
        </authorList>
    </citation>
    <scope>NUCLEOTIDE SEQUENCE [LARGE SCALE GENOMIC DNA]</scope>
</reference>
<accession>A0A095C0B3</accession>
<sequence length="70" mass="7703">MVTRYMIMFLSLNIANIPMHAANIPRVPEKVAVRKMGGVVACKILLYPNKLVGSFMPNATTILPIVYIAS</sequence>